<dbReference type="RefSeq" id="WP_163171482.1">
    <property type="nucleotide sequence ID" value="NZ_CP044463.1"/>
</dbReference>
<reference evidence="1 2" key="1">
    <citation type="submission" date="2019-09" db="EMBL/GenBank/DDBJ databases">
        <title>Non-baumannii Acinetobacter spp. carrying blaNDM-1 isolated in China.</title>
        <authorList>
            <person name="Cui C."/>
            <person name="Chen C."/>
            <person name="Sun J."/>
            <person name="Liu Y."/>
        </authorList>
    </citation>
    <scope>NUCLEOTIDE SEQUENCE [LARGE SCALE GENOMIC DNA]</scope>
    <source>
        <strain evidence="1 2">HZE23-1</strain>
    </source>
</reference>
<name>A0AAE7BX35_9GAMM</name>
<sequence>MSGAMIEIRADDESAVAQALSLYADVEKRQQRLYDRLGVTLVGNIRDRWSRGEGLNGQWPLSVRVMRQGGTTLRDTSRLMNSVTHNTTGNGFEVGTNVEYGAIHHFGGEIKHEARTSQVYFRQNARTGVVGNRFVRATRSNFAQDVHIKAYTVKMPARAWLGLTVDDEQELLNLVEDEFNE</sequence>
<dbReference type="Proteomes" id="UP000503505">
    <property type="component" value="Chromosome"/>
</dbReference>
<evidence type="ECO:0000313" key="1">
    <source>
        <dbReference type="EMBL" id="QIC67495.1"/>
    </source>
</evidence>
<evidence type="ECO:0000313" key="2">
    <source>
        <dbReference type="Proteomes" id="UP000503505"/>
    </source>
</evidence>
<dbReference type="Pfam" id="PF05069">
    <property type="entry name" value="Phage_tail_S"/>
    <property type="match status" value="1"/>
</dbReference>
<protein>
    <submittedName>
        <fullName evidence="1">Phage morphogenesis protein</fullName>
    </submittedName>
</protein>
<dbReference type="AlphaFoldDB" id="A0AAE7BX35"/>
<dbReference type="InterPro" id="IPR006522">
    <property type="entry name" value="Phage_virion_morphogenesis"/>
</dbReference>
<organism evidence="1 2">
    <name type="scientific">Acinetobacter schindleri</name>
    <dbReference type="NCBI Taxonomy" id="108981"/>
    <lineage>
        <taxon>Bacteria</taxon>
        <taxon>Pseudomonadati</taxon>
        <taxon>Pseudomonadota</taxon>
        <taxon>Gammaproteobacteria</taxon>
        <taxon>Moraxellales</taxon>
        <taxon>Moraxellaceae</taxon>
        <taxon>Acinetobacter</taxon>
    </lineage>
</organism>
<dbReference type="EMBL" id="CP044463">
    <property type="protein sequence ID" value="QIC67495.1"/>
    <property type="molecule type" value="Genomic_DNA"/>
</dbReference>
<gene>
    <name evidence="1" type="ORF">FSC10_08935</name>
</gene>
<accession>A0AAE7BX35</accession>
<proteinExistence type="predicted"/>